<comment type="caution">
    <text evidence="2">The sequence shown here is derived from an EMBL/GenBank/DDBJ whole genome shotgun (WGS) entry which is preliminary data.</text>
</comment>
<reference evidence="2" key="1">
    <citation type="submission" date="2021-06" db="EMBL/GenBank/DDBJ databases">
        <authorList>
            <person name="Kallberg Y."/>
            <person name="Tangrot J."/>
            <person name="Rosling A."/>
        </authorList>
    </citation>
    <scope>NUCLEOTIDE SEQUENCE</scope>
    <source>
        <strain evidence="2">FL130A</strain>
    </source>
</reference>
<dbReference type="EMBL" id="CAJVPS010047573">
    <property type="protein sequence ID" value="CAG8763189.1"/>
    <property type="molecule type" value="Genomic_DNA"/>
</dbReference>
<dbReference type="OrthoDB" id="10385344at2759"/>
<sequence length="151" mass="17525">MNTSKDSSVLNNDSFPLSELNYNVNQLLTCQPLTSQQLSKPIQEQNEIIASQKVDDSQNNSSEEENFLPNRPKKRRRGGGPKRDPVWDYVNIGDHLGDGHYGASCRYCQVVWNREKPQILKHHLARECEEVPYDIKEIWRDNLAMEEKTIR</sequence>
<dbReference type="AlphaFoldDB" id="A0A9N9J568"/>
<evidence type="ECO:0000313" key="2">
    <source>
        <dbReference type="EMBL" id="CAG8763189.1"/>
    </source>
</evidence>
<accession>A0A9N9J568</accession>
<feature type="non-terminal residue" evidence="2">
    <location>
        <position position="151"/>
    </location>
</feature>
<name>A0A9N9J568_9GLOM</name>
<feature type="region of interest" description="Disordered" evidence="1">
    <location>
        <begin position="44"/>
        <end position="85"/>
    </location>
</feature>
<proteinExistence type="predicted"/>
<organism evidence="2 3">
    <name type="scientific">Ambispora leptoticha</name>
    <dbReference type="NCBI Taxonomy" id="144679"/>
    <lineage>
        <taxon>Eukaryota</taxon>
        <taxon>Fungi</taxon>
        <taxon>Fungi incertae sedis</taxon>
        <taxon>Mucoromycota</taxon>
        <taxon>Glomeromycotina</taxon>
        <taxon>Glomeromycetes</taxon>
        <taxon>Archaeosporales</taxon>
        <taxon>Ambisporaceae</taxon>
        <taxon>Ambispora</taxon>
    </lineage>
</organism>
<dbReference type="Proteomes" id="UP000789508">
    <property type="component" value="Unassembled WGS sequence"/>
</dbReference>
<feature type="compositionally biased region" description="Basic residues" evidence="1">
    <location>
        <begin position="71"/>
        <end position="80"/>
    </location>
</feature>
<gene>
    <name evidence="2" type="ORF">ALEPTO_LOCUS13745</name>
</gene>
<keyword evidence="3" id="KW-1185">Reference proteome</keyword>
<evidence type="ECO:0000256" key="1">
    <source>
        <dbReference type="SAM" id="MobiDB-lite"/>
    </source>
</evidence>
<protein>
    <submittedName>
        <fullName evidence="2">12633_t:CDS:1</fullName>
    </submittedName>
</protein>
<evidence type="ECO:0000313" key="3">
    <source>
        <dbReference type="Proteomes" id="UP000789508"/>
    </source>
</evidence>